<reference evidence="1 2" key="1">
    <citation type="submission" date="2023-01" db="EMBL/GenBank/DDBJ databases">
        <authorList>
            <person name="Kreplak J."/>
        </authorList>
    </citation>
    <scope>NUCLEOTIDE SEQUENCE [LARGE SCALE GENOMIC DNA]</scope>
</reference>
<accession>A0AAV0YP79</accession>
<dbReference type="EMBL" id="OX451736">
    <property type="protein sequence ID" value="CAI8586317.1"/>
    <property type="molecule type" value="Genomic_DNA"/>
</dbReference>
<keyword evidence="2" id="KW-1185">Reference proteome</keyword>
<sequence>MKVEDERENQVFSACNRDEDEARIVENQRGLRVVGASTGTKFCNSLEGASTGSELFNALQTPEAKFALSRLGALVFVKISLEDANGLLVLIWLQGCIGYKKLKHG</sequence>
<name>A0AAV0YP79_VICFA</name>
<proteinExistence type="predicted"/>
<dbReference type="Proteomes" id="UP001157006">
    <property type="component" value="Chromosome 1L"/>
</dbReference>
<organism evidence="1 2">
    <name type="scientific">Vicia faba</name>
    <name type="common">Broad bean</name>
    <name type="synonym">Faba vulgaris</name>
    <dbReference type="NCBI Taxonomy" id="3906"/>
    <lineage>
        <taxon>Eukaryota</taxon>
        <taxon>Viridiplantae</taxon>
        <taxon>Streptophyta</taxon>
        <taxon>Embryophyta</taxon>
        <taxon>Tracheophyta</taxon>
        <taxon>Spermatophyta</taxon>
        <taxon>Magnoliopsida</taxon>
        <taxon>eudicotyledons</taxon>
        <taxon>Gunneridae</taxon>
        <taxon>Pentapetalae</taxon>
        <taxon>rosids</taxon>
        <taxon>fabids</taxon>
        <taxon>Fabales</taxon>
        <taxon>Fabaceae</taxon>
        <taxon>Papilionoideae</taxon>
        <taxon>50 kb inversion clade</taxon>
        <taxon>NPAAA clade</taxon>
        <taxon>Hologalegina</taxon>
        <taxon>IRL clade</taxon>
        <taxon>Fabeae</taxon>
        <taxon>Vicia</taxon>
    </lineage>
</organism>
<evidence type="ECO:0000313" key="1">
    <source>
        <dbReference type="EMBL" id="CAI8586317.1"/>
    </source>
</evidence>
<gene>
    <name evidence="1" type="ORF">VFH_I248560</name>
</gene>
<dbReference type="AlphaFoldDB" id="A0AAV0YP79"/>
<evidence type="ECO:0000313" key="2">
    <source>
        <dbReference type="Proteomes" id="UP001157006"/>
    </source>
</evidence>
<protein>
    <submittedName>
        <fullName evidence="1">Uncharacterized protein</fullName>
    </submittedName>
</protein>